<dbReference type="EMBL" id="KK207709">
    <property type="protein sequence ID" value="EZF56781.1"/>
    <property type="molecule type" value="Genomic_DNA"/>
</dbReference>
<feature type="transmembrane region" description="Helical" evidence="2">
    <location>
        <begin position="320"/>
        <end position="341"/>
    </location>
</feature>
<feature type="transmembrane region" description="Helical" evidence="2">
    <location>
        <begin position="289"/>
        <end position="308"/>
    </location>
</feature>
<sequence>MKRIGLQAPRRAQGSLCQLCAFSTSSISRRFTVLSPRAVVSRKKPCDIFNGGRPASGQNELRYRYSSTIAAAQPATHDYSAVRDVIAESDAIISGTTIPSEESVIKILRQSQAIVDAVQSVEAAKVQTDTKPRKDAISSLLNLDDEEEAVAGRKVSRTQKKDPPRSTSATAISNKLNELLQDPKVFISPEILKLYTSIQCQLKKADYIPTIFALYANKPSPRSSGGTIKYSPSSPKSPQNAIPPTIANDALEVAMEQRNLSLALAIIDTAFCTPAFYRSKIIRQASLPFLGVVATPPAAWAIASYLSTLQNTMDVSTARGIAFSAILAYVTFTASVGLVAAATSNDHMRRVVWIPGTALRTRWLREEERQALDRVAQTWGFSDPLMRGEEVGEEWESLREFIGMRGMILDKTDHMEGME</sequence>
<feature type="region of interest" description="Disordered" evidence="1">
    <location>
        <begin position="148"/>
        <end position="169"/>
    </location>
</feature>
<protein>
    <submittedName>
        <fullName evidence="3">Uncharacterized protein</fullName>
    </submittedName>
</protein>
<keyword evidence="2" id="KW-0472">Membrane</keyword>
<feature type="region of interest" description="Disordered" evidence="1">
    <location>
        <begin position="220"/>
        <end position="242"/>
    </location>
</feature>
<dbReference type="HOGENOM" id="CLU_035633_1_0_1"/>
<accession>A0A022WF64</accession>
<evidence type="ECO:0000256" key="1">
    <source>
        <dbReference type="SAM" id="MobiDB-lite"/>
    </source>
</evidence>
<dbReference type="AlphaFoldDB" id="A0A022WF64"/>
<evidence type="ECO:0000256" key="2">
    <source>
        <dbReference type="SAM" id="Phobius"/>
    </source>
</evidence>
<dbReference type="OrthoDB" id="5360701at2759"/>
<keyword evidence="2" id="KW-1133">Transmembrane helix</keyword>
<gene>
    <name evidence="3" type="ORF">H103_00880</name>
</gene>
<name>A0A022WF64_TRIRU</name>
<evidence type="ECO:0000313" key="3">
    <source>
        <dbReference type="EMBL" id="EZF56781.1"/>
    </source>
</evidence>
<organism evidence="3">
    <name type="scientific">Trichophyton rubrum CBS 288.86</name>
    <dbReference type="NCBI Taxonomy" id="1215330"/>
    <lineage>
        <taxon>Eukaryota</taxon>
        <taxon>Fungi</taxon>
        <taxon>Dikarya</taxon>
        <taxon>Ascomycota</taxon>
        <taxon>Pezizomycotina</taxon>
        <taxon>Eurotiomycetes</taxon>
        <taxon>Eurotiomycetidae</taxon>
        <taxon>Onygenales</taxon>
        <taxon>Arthrodermataceae</taxon>
        <taxon>Trichophyton</taxon>
    </lineage>
</organism>
<dbReference type="Proteomes" id="UP000023758">
    <property type="component" value="Unassembled WGS sequence"/>
</dbReference>
<proteinExistence type="predicted"/>
<reference evidence="3" key="1">
    <citation type="submission" date="2014-02" db="EMBL/GenBank/DDBJ databases">
        <title>The Genome Sequence of Trichophyton rubrum (morphotype fischeri) CBS 288.86.</title>
        <authorList>
            <consortium name="The Broad Institute Genomics Platform"/>
            <person name="Cuomo C.A."/>
            <person name="White T.C."/>
            <person name="Graser Y."/>
            <person name="Martinez-Rossi N."/>
            <person name="Heitman J."/>
            <person name="Young S.K."/>
            <person name="Zeng Q."/>
            <person name="Gargeya S."/>
            <person name="Abouelleil A."/>
            <person name="Alvarado L."/>
            <person name="Chapman S.B."/>
            <person name="Gainer-Dewar J."/>
            <person name="Goldberg J."/>
            <person name="Griggs A."/>
            <person name="Gujja S."/>
            <person name="Hansen M."/>
            <person name="Howarth C."/>
            <person name="Imamovic A."/>
            <person name="Larimer J."/>
            <person name="Martinez D."/>
            <person name="Murphy C."/>
            <person name="Pearson M.D."/>
            <person name="Persinoti G."/>
            <person name="Poon T."/>
            <person name="Priest M."/>
            <person name="Roberts A.D."/>
            <person name="Saif S."/>
            <person name="Shea T.D."/>
            <person name="Sykes S.N."/>
            <person name="Wortman J."/>
            <person name="Nusbaum C."/>
            <person name="Birren B."/>
        </authorList>
    </citation>
    <scope>NUCLEOTIDE SEQUENCE [LARGE SCALE GENOMIC DNA]</scope>
    <source>
        <strain evidence="3">CBS 288.86</strain>
    </source>
</reference>
<keyword evidence="2" id="KW-0812">Transmembrane</keyword>